<dbReference type="EMBL" id="MK500590">
    <property type="protein sequence ID" value="QBK93149.1"/>
    <property type="molecule type" value="Genomic_DNA"/>
</dbReference>
<keyword evidence="1" id="KW-1133">Transmembrane helix</keyword>
<dbReference type="PROSITE" id="PS50933">
    <property type="entry name" value="CHRD"/>
    <property type="match status" value="1"/>
</dbReference>
<accession>A0A481ZDM6</accession>
<evidence type="ECO:0000256" key="1">
    <source>
        <dbReference type="SAM" id="Phobius"/>
    </source>
</evidence>
<dbReference type="InterPro" id="IPR010895">
    <property type="entry name" value="CHRD"/>
</dbReference>
<sequence length="151" mass="17047">MENSKHRWLIILAVVIIIILVIWFIWDIGRKFIANLSGSQVVLPEDTNANGSVTFHLNSKETELSYNGDIRDVPFMSISSVAIHRGELGKNGPFVTNLDFKAKRAIEVVIEGVWDIPPSSVEALKEKDLYVLVTFNMENTDSHIRGQIFHV</sequence>
<name>A0A481ZDM6_9VIRU</name>
<evidence type="ECO:0000259" key="2">
    <source>
        <dbReference type="PROSITE" id="PS50933"/>
    </source>
</evidence>
<gene>
    <name evidence="3" type="ORF">LCPAC403_02830</name>
</gene>
<dbReference type="Pfam" id="PF07452">
    <property type="entry name" value="CHRD"/>
    <property type="match status" value="1"/>
</dbReference>
<keyword evidence="1" id="KW-0812">Transmembrane</keyword>
<keyword evidence="1" id="KW-0472">Membrane</keyword>
<organism evidence="3">
    <name type="scientific">Pithovirus LCPAC403</name>
    <dbReference type="NCBI Taxonomy" id="2506596"/>
    <lineage>
        <taxon>Viruses</taxon>
        <taxon>Pithoviruses</taxon>
    </lineage>
</organism>
<feature type="transmembrane region" description="Helical" evidence="1">
    <location>
        <begin position="6"/>
        <end position="26"/>
    </location>
</feature>
<proteinExistence type="predicted"/>
<reference evidence="3" key="1">
    <citation type="journal article" date="2019" name="MBio">
        <title>Virus Genomes from Deep Sea Sediments Expand the Ocean Megavirome and Support Independent Origins of Viral Gigantism.</title>
        <authorList>
            <person name="Backstrom D."/>
            <person name="Yutin N."/>
            <person name="Jorgensen S.L."/>
            <person name="Dharamshi J."/>
            <person name="Homa F."/>
            <person name="Zaremba-Niedwiedzka K."/>
            <person name="Spang A."/>
            <person name="Wolf Y.I."/>
            <person name="Koonin E.V."/>
            <person name="Ettema T.J."/>
        </authorList>
    </citation>
    <scope>NUCLEOTIDE SEQUENCE</scope>
</reference>
<protein>
    <submittedName>
        <fullName evidence="3">CHRD chordin domain protein</fullName>
    </submittedName>
</protein>
<evidence type="ECO:0000313" key="3">
    <source>
        <dbReference type="EMBL" id="QBK93149.1"/>
    </source>
</evidence>
<dbReference type="SMART" id="SM00754">
    <property type="entry name" value="CHRD"/>
    <property type="match status" value="1"/>
</dbReference>
<feature type="domain" description="CHRD" evidence="2">
    <location>
        <begin position="28"/>
        <end position="151"/>
    </location>
</feature>